<sequence length="100" mass="11818">NERHVVKNSRNGWDIKKPHAWRPCGHAQTKAEAIRLAREICRKEKAECIIHSEDGKFEVYDSYGRCLDASRYMKTSPFKGFVNWMSKLFQSIMHSSRFRQ</sequence>
<organism evidence="1 2">
    <name type="scientific">Methanothrix soehngenii</name>
    <name type="common">Methanosaeta concilii</name>
    <dbReference type="NCBI Taxonomy" id="2223"/>
    <lineage>
        <taxon>Archaea</taxon>
        <taxon>Methanobacteriati</taxon>
        <taxon>Methanobacteriota</taxon>
        <taxon>Stenosarchaea group</taxon>
        <taxon>Methanomicrobia</taxon>
        <taxon>Methanotrichales</taxon>
        <taxon>Methanotrichaceae</taxon>
        <taxon>Methanothrix</taxon>
    </lineage>
</organism>
<dbReference type="RefSeq" id="WP_273466464.1">
    <property type="nucleotide sequence ID" value="NZ_DAOQUD010000175.1"/>
</dbReference>
<reference evidence="1 2" key="1">
    <citation type="journal article" date="2020" name="Biotechnol. Biofuels">
        <title>New insights from the biogas microbiome by comprehensive genome-resolved metagenomics of nearly 1600 species originating from multiple anaerobic digesters.</title>
        <authorList>
            <person name="Campanaro S."/>
            <person name="Treu L."/>
            <person name="Rodriguez-R L.M."/>
            <person name="Kovalovszki A."/>
            <person name="Ziels R.M."/>
            <person name="Maus I."/>
            <person name="Zhu X."/>
            <person name="Kougias P.G."/>
            <person name="Basile A."/>
            <person name="Luo G."/>
            <person name="Schluter A."/>
            <person name="Konstantinidis K.T."/>
            <person name="Angelidaki I."/>
        </authorList>
    </citation>
    <scope>NUCLEOTIDE SEQUENCE [LARGE SCALE GENOMIC DNA]</scope>
    <source>
        <strain evidence="1">AS27yjCOA_157</strain>
    </source>
</reference>
<evidence type="ECO:0000313" key="1">
    <source>
        <dbReference type="EMBL" id="NLJ21734.1"/>
    </source>
</evidence>
<gene>
    <name evidence="1" type="ORF">GX426_01295</name>
</gene>
<feature type="non-terminal residue" evidence="1">
    <location>
        <position position="1"/>
    </location>
</feature>
<dbReference type="Proteomes" id="UP000544742">
    <property type="component" value="Unassembled WGS sequence"/>
</dbReference>
<dbReference type="InterPro" id="IPR018691">
    <property type="entry name" value="DUF2188"/>
</dbReference>
<accession>A0A7K4AFL3</accession>
<dbReference type="EMBL" id="JAAYUN010000022">
    <property type="protein sequence ID" value="NLJ21734.1"/>
    <property type="molecule type" value="Genomic_DNA"/>
</dbReference>
<name>A0A7K4AFL3_METSH</name>
<proteinExistence type="predicted"/>
<dbReference type="Pfam" id="PF09954">
    <property type="entry name" value="DUF2188"/>
    <property type="match status" value="1"/>
</dbReference>
<evidence type="ECO:0000313" key="2">
    <source>
        <dbReference type="Proteomes" id="UP000544742"/>
    </source>
</evidence>
<dbReference type="AlphaFoldDB" id="A0A7K4AFL3"/>
<protein>
    <submittedName>
        <fullName evidence="1">DUF2188 domain-containing protein</fullName>
    </submittedName>
</protein>
<comment type="caution">
    <text evidence="1">The sequence shown here is derived from an EMBL/GenBank/DDBJ whole genome shotgun (WGS) entry which is preliminary data.</text>
</comment>